<evidence type="ECO:0000313" key="3">
    <source>
        <dbReference type="Proteomes" id="UP000193240"/>
    </source>
</evidence>
<sequence length="194" mass="20316">MPSSIASASSLATLALLLFTSTTAAQLVGCDAIGCPMDEYRTAQCPVGNATLKALGIANVTTAFDTQPLTWTLGLQELKSPSANVSLDRNFYLGIPPSMQLNNTVGCALIFDGVAANLSAIKGDDEKFTCSRALAESCITDLVAQAQKNYGDVGKDTKGGAEVCNRLRDSLVHQPPKSCNGLQGSWGSISARRK</sequence>
<evidence type="ECO:0000313" key="2">
    <source>
        <dbReference type="EMBL" id="OSS51121.1"/>
    </source>
</evidence>
<protein>
    <submittedName>
        <fullName evidence="2">Uncharacterized protein</fullName>
    </submittedName>
</protein>
<keyword evidence="1" id="KW-0732">Signal</keyword>
<accession>A0A1Y2M4Y4</accession>
<dbReference type="InParanoid" id="A0A1Y2M4Y4"/>
<proteinExistence type="predicted"/>
<feature type="signal peptide" evidence="1">
    <location>
        <begin position="1"/>
        <end position="25"/>
    </location>
</feature>
<name>A0A1Y2M4Y4_EPING</name>
<keyword evidence="3" id="KW-1185">Reference proteome</keyword>
<reference evidence="2 3" key="1">
    <citation type="journal article" date="2017" name="Genome Announc.">
        <title>Genome sequence of the saprophytic ascomycete Epicoccum nigrum ICMP 19927 strain isolated from New Zealand.</title>
        <authorList>
            <person name="Fokin M."/>
            <person name="Fleetwood D."/>
            <person name="Weir B.S."/>
            <person name="Villas-Boas S.G."/>
        </authorList>
    </citation>
    <scope>NUCLEOTIDE SEQUENCE [LARGE SCALE GENOMIC DNA]</scope>
    <source>
        <strain evidence="2 3">ICMP 19927</strain>
    </source>
</reference>
<dbReference type="Proteomes" id="UP000193240">
    <property type="component" value="Unassembled WGS sequence"/>
</dbReference>
<dbReference type="AlphaFoldDB" id="A0A1Y2M4Y4"/>
<evidence type="ECO:0000256" key="1">
    <source>
        <dbReference type="SAM" id="SignalP"/>
    </source>
</evidence>
<dbReference type="STRING" id="105696.A0A1Y2M4Y4"/>
<dbReference type="EMBL" id="KZ107841">
    <property type="protein sequence ID" value="OSS51121.1"/>
    <property type="molecule type" value="Genomic_DNA"/>
</dbReference>
<organism evidence="2 3">
    <name type="scientific">Epicoccum nigrum</name>
    <name type="common">Soil fungus</name>
    <name type="synonym">Epicoccum purpurascens</name>
    <dbReference type="NCBI Taxonomy" id="105696"/>
    <lineage>
        <taxon>Eukaryota</taxon>
        <taxon>Fungi</taxon>
        <taxon>Dikarya</taxon>
        <taxon>Ascomycota</taxon>
        <taxon>Pezizomycotina</taxon>
        <taxon>Dothideomycetes</taxon>
        <taxon>Pleosporomycetidae</taxon>
        <taxon>Pleosporales</taxon>
        <taxon>Pleosporineae</taxon>
        <taxon>Didymellaceae</taxon>
        <taxon>Epicoccum</taxon>
    </lineage>
</organism>
<feature type="chain" id="PRO_5013005712" evidence="1">
    <location>
        <begin position="26"/>
        <end position="194"/>
    </location>
</feature>
<gene>
    <name evidence="2" type="ORF">B5807_04416</name>
</gene>